<dbReference type="PANTHER" id="PTHR11647:SF1">
    <property type="entry name" value="COLLAPSIN RESPONSE MEDIATOR PROTEIN"/>
    <property type="match status" value="1"/>
</dbReference>
<dbReference type="EMBL" id="CAEZYU010000003">
    <property type="protein sequence ID" value="CAB4727703.1"/>
    <property type="molecule type" value="Genomic_DNA"/>
</dbReference>
<accession>A0A6J6RYZ0</accession>
<sequence length="576" mass="61964">MDLLIQNATIVDGTGGPARQGDVEVSEGRIVAINDAYSIPAEPNGQTIDATGLVLTPGFVDPHTHYDAQLFWDPSGSPSNLHGVTTIIGGNCGFTLAPLAPEDADYTRQMMAKVEGMPLVALENGITWDWQTFGEYLSRLEGNLGMNAGFLVGHCALRRKVMGQQSVEGPASPAQLEQMRVLLAESIQAGGLGFSTTLARTHSDGDGLPVASRWATEEELLALASVVSEHEGTTLEFASDGCLDGFSQDEVAFMIKFSLAGNRPLNWNVLTIDSHAPDRYQNQLAAMDACAEAGAKVVALTMPVIVGMNMSFSTYCALNMMPDWGPILALPIPERIEKLTDPETRSFMETRAASPDAGVFARLTGWDTYVIGDTFAEENQGFSGRRVGEIAAERGETAFNTLLDIVIADDLQTFLWPGATDNDSESWELRRQAWDHPSVMLGGSDAGAHLDRMQGANYPTRFLADCIRGRKLTTLEHGVHLLTQVPAELFGLRDRGVLQEGAHADMVLFDPLLIESELLNMVDDLPGGTSRLYAGSIGVNHVFVSGVEVVRNSEATGNLPGSVLRSGIDTETVAVR</sequence>
<gene>
    <name evidence="2" type="ORF">UFOPK2766_00102</name>
</gene>
<dbReference type="GO" id="GO:0016812">
    <property type="term" value="F:hydrolase activity, acting on carbon-nitrogen (but not peptide) bonds, in cyclic amides"/>
    <property type="evidence" value="ECO:0007669"/>
    <property type="project" value="TreeGrafter"/>
</dbReference>
<protein>
    <submittedName>
        <fullName evidence="2">Unannotated protein</fullName>
    </submittedName>
</protein>
<dbReference type="InterPro" id="IPR050378">
    <property type="entry name" value="Metallo-dep_Hydrolases_sf"/>
</dbReference>
<proteinExistence type="predicted"/>
<reference evidence="2" key="1">
    <citation type="submission" date="2020-05" db="EMBL/GenBank/DDBJ databases">
        <authorList>
            <person name="Chiriac C."/>
            <person name="Salcher M."/>
            <person name="Ghai R."/>
            <person name="Kavagutti S V."/>
        </authorList>
    </citation>
    <scope>NUCLEOTIDE SEQUENCE</scope>
</reference>
<dbReference type="InterPro" id="IPR032466">
    <property type="entry name" value="Metal_Hydrolase"/>
</dbReference>
<dbReference type="AlphaFoldDB" id="A0A6J6RYZ0"/>
<dbReference type="SUPFAM" id="SSF51556">
    <property type="entry name" value="Metallo-dependent hydrolases"/>
    <property type="match status" value="1"/>
</dbReference>
<dbReference type="SUPFAM" id="SSF51338">
    <property type="entry name" value="Composite domain of metallo-dependent hydrolases"/>
    <property type="match status" value="2"/>
</dbReference>
<dbReference type="InterPro" id="IPR013108">
    <property type="entry name" value="Amidohydro_3"/>
</dbReference>
<name>A0A6J6RYZ0_9ZZZZ</name>
<evidence type="ECO:0000259" key="1">
    <source>
        <dbReference type="Pfam" id="PF07969"/>
    </source>
</evidence>
<dbReference type="Gene3D" id="3.20.20.140">
    <property type="entry name" value="Metal-dependent hydrolases"/>
    <property type="match status" value="2"/>
</dbReference>
<evidence type="ECO:0000313" key="2">
    <source>
        <dbReference type="EMBL" id="CAB4727703.1"/>
    </source>
</evidence>
<dbReference type="InterPro" id="IPR011059">
    <property type="entry name" value="Metal-dep_hydrolase_composite"/>
</dbReference>
<dbReference type="PANTHER" id="PTHR11647">
    <property type="entry name" value="HYDRANTOINASE/DIHYDROPYRIMIDINASE FAMILY MEMBER"/>
    <property type="match status" value="1"/>
</dbReference>
<organism evidence="2">
    <name type="scientific">freshwater metagenome</name>
    <dbReference type="NCBI Taxonomy" id="449393"/>
    <lineage>
        <taxon>unclassified sequences</taxon>
        <taxon>metagenomes</taxon>
        <taxon>ecological metagenomes</taxon>
    </lineage>
</organism>
<dbReference type="Gene3D" id="2.30.40.10">
    <property type="entry name" value="Urease, subunit C, domain 1"/>
    <property type="match status" value="1"/>
</dbReference>
<dbReference type="Pfam" id="PF07969">
    <property type="entry name" value="Amidohydro_3"/>
    <property type="match status" value="1"/>
</dbReference>
<feature type="domain" description="Amidohydrolase 3" evidence="1">
    <location>
        <begin position="46"/>
        <end position="547"/>
    </location>
</feature>
<dbReference type="GO" id="GO:0005829">
    <property type="term" value="C:cytosol"/>
    <property type="evidence" value="ECO:0007669"/>
    <property type="project" value="TreeGrafter"/>
</dbReference>